<accession>A0AAE0Z303</accession>
<reference evidence="1" key="1">
    <citation type="journal article" date="2023" name="G3 (Bethesda)">
        <title>A reference genome for the long-term kleptoplast-retaining sea slug Elysia crispata morphotype clarki.</title>
        <authorList>
            <person name="Eastman K.E."/>
            <person name="Pendleton A.L."/>
            <person name="Shaikh M.A."/>
            <person name="Suttiyut T."/>
            <person name="Ogas R."/>
            <person name="Tomko P."/>
            <person name="Gavelis G."/>
            <person name="Widhalm J.R."/>
            <person name="Wisecaver J.H."/>
        </authorList>
    </citation>
    <scope>NUCLEOTIDE SEQUENCE</scope>
    <source>
        <strain evidence="1">ECLA1</strain>
    </source>
</reference>
<dbReference type="EMBL" id="JAWDGP010004860">
    <property type="protein sequence ID" value="KAK3761650.1"/>
    <property type="molecule type" value="Genomic_DNA"/>
</dbReference>
<dbReference type="Proteomes" id="UP001283361">
    <property type="component" value="Unassembled WGS sequence"/>
</dbReference>
<name>A0AAE0Z303_9GAST</name>
<organism evidence="1 2">
    <name type="scientific">Elysia crispata</name>
    <name type="common">lettuce slug</name>
    <dbReference type="NCBI Taxonomy" id="231223"/>
    <lineage>
        <taxon>Eukaryota</taxon>
        <taxon>Metazoa</taxon>
        <taxon>Spiralia</taxon>
        <taxon>Lophotrochozoa</taxon>
        <taxon>Mollusca</taxon>
        <taxon>Gastropoda</taxon>
        <taxon>Heterobranchia</taxon>
        <taxon>Euthyneura</taxon>
        <taxon>Panpulmonata</taxon>
        <taxon>Sacoglossa</taxon>
        <taxon>Placobranchoidea</taxon>
        <taxon>Plakobranchidae</taxon>
        <taxon>Elysia</taxon>
    </lineage>
</organism>
<evidence type="ECO:0000313" key="1">
    <source>
        <dbReference type="EMBL" id="KAK3761650.1"/>
    </source>
</evidence>
<sequence>MVPDHPVTPTKAGINDLMLPNFSSLPATLHTSTASGSRLEQPEFWQAKQHVGVFILLYRDQNSKENNPTRNRRRSMI</sequence>
<keyword evidence="2" id="KW-1185">Reference proteome</keyword>
<dbReference type="AlphaFoldDB" id="A0AAE0Z303"/>
<proteinExistence type="predicted"/>
<comment type="caution">
    <text evidence="1">The sequence shown here is derived from an EMBL/GenBank/DDBJ whole genome shotgun (WGS) entry which is preliminary data.</text>
</comment>
<evidence type="ECO:0000313" key="2">
    <source>
        <dbReference type="Proteomes" id="UP001283361"/>
    </source>
</evidence>
<protein>
    <submittedName>
        <fullName evidence="1">Uncharacterized protein</fullName>
    </submittedName>
</protein>
<gene>
    <name evidence="1" type="ORF">RRG08_048044</name>
</gene>